<dbReference type="PANTHER" id="PTHR30363">
    <property type="entry name" value="HTH-TYPE TRANSCRIPTIONAL REGULATOR SRLR-RELATED"/>
    <property type="match status" value="1"/>
</dbReference>
<feature type="compositionally biased region" description="Basic and acidic residues" evidence="5">
    <location>
        <begin position="260"/>
        <end position="286"/>
    </location>
</feature>
<dbReference type="Gene3D" id="1.10.10.10">
    <property type="entry name" value="Winged helix-like DNA-binding domain superfamily/Winged helix DNA-binding domain"/>
    <property type="match status" value="1"/>
</dbReference>
<comment type="caution">
    <text evidence="7">The sequence shown here is derived from an EMBL/GenBank/DDBJ whole genome shotgun (WGS) entry which is preliminary data.</text>
</comment>
<dbReference type="EMBL" id="QAOT01000017">
    <property type="protein sequence ID" value="PTR14245.1"/>
    <property type="molecule type" value="Genomic_DNA"/>
</dbReference>
<protein>
    <submittedName>
        <fullName evidence="7">DeoR family transcriptional regulator</fullName>
    </submittedName>
</protein>
<evidence type="ECO:0000256" key="3">
    <source>
        <dbReference type="ARBA" id="ARBA00023125"/>
    </source>
</evidence>
<dbReference type="Pfam" id="PF00455">
    <property type="entry name" value="DeoRC"/>
    <property type="match status" value="1"/>
</dbReference>
<dbReference type="RefSeq" id="WP_244908338.1">
    <property type="nucleotide sequence ID" value="NZ_QAOT01000017.1"/>
</dbReference>
<dbReference type="InterPro" id="IPR018356">
    <property type="entry name" value="Tscrpt_reg_HTH_DeoR_CS"/>
</dbReference>
<evidence type="ECO:0000313" key="7">
    <source>
        <dbReference type="EMBL" id="PTR14245.1"/>
    </source>
</evidence>
<evidence type="ECO:0000313" key="8">
    <source>
        <dbReference type="Proteomes" id="UP000244060"/>
    </source>
</evidence>
<feature type="region of interest" description="Disordered" evidence="5">
    <location>
        <begin position="253"/>
        <end position="286"/>
    </location>
</feature>
<organism evidence="7 8">
    <name type="scientific">Cereibacter azotoformans</name>
    <dbReference type="NCBI Taxonomy" id="43057"/>
    <lineage>
        <taxon>Bacteria</taxon>
        <taxon>Pseudomonadati</taxon>
        <taxon>Pseudomonadota</taxon>
        <taxon>Alphaproteobacteria</taxon>
        <taxon>Rhodobacterales</taxon>
        <taxon>Paracoccaceae</taxon>
        <taxon>Cereibacter</taxon>
    </lineage>
</organism>
<dbReference type="InterPro" id="IPR001034">
    <property type="entry name" value="DeoR_HTH"/>
</dbReference>
<accession>A0A2T5JVP5</accession>
<dbReference type="InterPro" id="IPR037171">
    <property type="entry name" value="NagB/RpiA_transferase-like"/>
</dbReference>
<dbReference type="GO" id="GO:0003677">
    <property type="term" value="F:DNA binding"/>
    <property type="evidence" value="ECO:0007669"/>
    <property type="project" value="UniProtKB-KW"/>
</dbReference>
<dbReference type="InterPro" id="IPR036388">
    <property type="entry name" value="WH-like_DNA-bd_sf"/>
</dbReference>
<sequence length="286" mass="30806">MMRSLERHAVILGLLRQQEHVTIEAMAAACDASLQTIRRDLNQLSEDGRVVRYHGGARLADLARTATYEVRSASHVREKVAAGQLLARLIPDGASLFLAGGSTLALAAQELRACERLTVVTNNLHAAVTLYDKTGFDVCVLGGTMRPASGSMIGEDAVRMIERYSLDYAVIGTCGISADGALLEYDQGLVPPILAMIANARQTVLVADGSKFGTKGIVRAANLEAVDHFVTDRAPEGAAAELLARHGVEVHPAGLPSADRTLDGRERPQDYRNEENIRAHIDKNFQ</sequence>
<keyword evidence="4" id="KW-0804">Transcription</keyword>
<dbReference type="SMART" id="SM00420">
    <property type="entry name" value="HTH_DEOR"/>
    <property type="match status" value="1"/>
</dbReference>
<dbReference type="PRINTS" id="PR00037">
    <property type="entry name" value="HTHLACR"/>
</dbReference>
<dbReference type="PROSITE" id="PS00894">
    <property type="entry name" value="HTH_DEOR_1"/>
    <property type="match status" value="1"/>
</dbReference>
<dbReference type="AlphaFoldDB" id="A0A2T5JVP5"/>
<dbReference type="PROSITE" id="PS51000">
    <property type="entry name" value="HTH_DEOR_2"/>
    <property type="match status" value="1"/>
</dbReference>
<evidence type="ECO:0000259" key="6">
    <source>
        <dbReference type="PROSITE" id="PS51000"/>
    </source>
</evidence>
<evidence type="ECO:0000256" key="4">
    <source>
        <dbReference type="ARBA" id="ARBA00023163"/>
    </source>
</evidence>
<dbReference type="InterPro" id="IPR036390">
    <property type="entry name" value="WH_DNA-bd_sf"/>
</dbReference>
<name>A0A2T5JVP5_9RHOB</name>
<keyword evidence="8" id="KW-1185">Reference proteome</keyword>
<dbReference type="InterPro" id="IPR050313">
    <property type="entry name" value="Carb_Metab_HTH_regulators"/>
</dbReference>
<gene>
    <name evidence="7" type="ORF">C8J28_11714</name>
</gene>
<evidence type="ECO:0000256" key="5">
    <source>
        <dbReference type="SAM" id="MobiDB-lite"/>
    </source>
</evidence>
<dbReference type="SMART" id="SM01134">
    <property type="entry name" value="DeoRC"/>
    <property type="match status" value="1"/>
</dbReference>
<dbReference type="SUPFAM" id="SSF46785">
    <property type="entry name" value="Winged helix' DNA-binding domain"/>
    <property type="match status" value="1"/>
</dbReference>
<evidence type="ECO:0000256" key="2">
    <source>
        <dbReference type="ARBA" id="ARBA00023015"/>
    </source>
</evidence>
<dbReference type="Proteomes" id="UP000244060">
    <property type="component" value="Unassembled WGS sequence"/>
</dbReference>
<dbReference type="Pfam" id="PF08220">
    <property type="entry name" value="HTH_DeoR"/>
    <property type="match status" value="1"/>
</dbReference>
<proteinExistence type="predicted"/>
<keyword evidence="3" id="KW-0238">DNA-binding</keyword>
<keyword evidence="1" id="KW-0678">Repressor</keyword>
<reference evidence="7 8" key="1">
    <citation type="submission" date="2018-04" db="EMBL/GenBank/DDBJ databases">
        <title>Genomic Encyclopedia of Type Strains, Phase III (KMG-III): the genomes of soil and plant-associated and newly described type strains.</title>
        <authorList>
            <person name="Whitman W."/>
        </authorList>
    </citation>
    <scope>NUCLEOTIDE SEQUENCE [LARGE SCALE GENOMIC DNA]</scope>
    <source>
        <strain evidence="7 8">KA25</strain>
    </source>
</reference>
<dbReference type="PANTHER" id="PTHR30363:SF4">
    <property type="entry name" value="GLYCEROL-3-PHOSPHATE REGULON REPRESSOR"/>
    <property type="match status" value="1"/>
</dbReference>
<feature type="domain" description="HTH deoR-type" evidence="6">
    <location>
        <begin position="4"/>
        <end position="59"/>
    </location>
</feature>
<dbReference type="SUPFAM" id="SSF100950">
    <property type="entry name" value="NagB/RpiA/CoA transferase-like"/>
    <property type="match status" value="1"/>
</dbReference>
<dbReference type="GO" id="GO:0003700">
    <property type="term" value="F:DNA-binding transcription factor activity"/>
    <property type="evidence" value="ECO:0007669"/>
    <property type="project" value="InterPro"/>
</dbReference>
<evidence type="ECO:0000256" key="1">
    <source>
        <dbReference type="ARBA" id="ARBA00022491"/>
    </source>
</evidence>
<dbReference type="InterPro" id="IPR014036">
    <property type="entry name" value="DeoR-like_C"/>
</dbReference>
<keyword evidence="2" id="KW-0805">Transcription regulation</keyword>